<accession>A0A5M3MD81</accession>
<dbReference type="RefSeq" id="XP_007772600.1">
    <property type="nucleotide sequence ID" value="XM_007774410.1"/>
</dbReference>
<evidence type="ECO:0000313" key="4">
    <source>
        <dbReference type="Proteomes" id="UP000053558"/>
    </source>
</evidence>
<feature type="compositionally biased region" description="Acidic residues" evidence="2">
    <location>
        <begin position="489"/>
        <end position="503"/>
    </location>
</feature>
<keyword evidence="4" id="KW-1185">Reference proteome</keyword>
<organism evidence="3 4">
    <name type="scientific">Coniophora puteana (strain RWD-64-598)</name>
    <name type="common">Brown rot fungus</name>
    <dbReference type="NCBI Taxonomy" id="741705"/>
    <lineage>
        <taxon>Eukaryota</taxon>
        <taxon>Fungi</taxon>
        <taxon>Dikarya</taxon>
        <taxon>Basidiomycota</taxon>
        <taxon>Agaricomycotina</taxon>
        <taxon>Agaricomycetes</taxon>
        <taxon>Agaricomycetidae</taxon>
        <taxon>Boletales</taxon>
        <taxon>Coniophorineae</taxon>
        <taxon>Coniophoraceae</taxon>
        <taxon>Coniophora</taxon>
    </lineage>
</organism>
<protein>
    <submittedName>
        <fullName evidence="3">Uncharacterized protein</fullName>
    </submittedName>
</protein>
<proteinExistence type="predicted"/>
<dbReference type="EMBL" id="JH711584">
    <property type="protein sequence ID" value="EIW77178.1"/>
    <property type="molecule type" value="Genomic_DNA"/>
</dbReference>
<evidence type="ECO:0000256" key="2">
    <source>
        <dbReference type="SAM" id="MobiDB-lite"/>
    </source>
</evidence>
<gene>
    <name evidence="3" type="ORF">CONPUDRAFT_157440</name>
</gene>
<dbReference type="Proteomes" id="UP000053558">
    <property type="component" value="Unassembled WGS sequence"/>
</dbReference>
<reference evidence="4" key="1">
    <citation type="journal article" date="2012" name="Science">
        <title>The Paleozoic origin of enzymatic lignin decomposition reconstructed from 31 fungal genomes.</title>
        <authorList>
            <person name="Floudas D."/>
            <person name="Binder M."/>
            <person name="Riley R."/>
            <person name="Barry K."/>
            <person name="Blanchette R.A."/>
            <person name="Henrissat B."/>
            <person name="Martinez A.T."/>
            <person name="Otillar R."/>
            <person name="Spatafora J.W."/>
            <person name="Yadav J.S."/>
            <person name="Aerts A."/>
            <person name="Benoit I."/>
            <person name="Boyd A."/>
            <person name="Carlson A."/>
            <person name="Copeland A."/>
            <person name="Coutinho P.M."/>
            <person name="de Vries R.P."/>
            <person name="Ferreira P."/>
            <person name="Findley K."/>
            <person name="Foster B."/>
            <person name="Gaskell J."/>
            <person name="Glotzer D."/>
            <person name="Gorecki P."/>
            <person name="Heitman J."/>
            <person name="Hesse C."/>
            <person name="Hori C."/>
            <person name="Igarashi K."/>
            <person name="Jurgens J.A."/>
            <person name="Kallen N."/>
            <person name="Kersten P."/>
            <person name="Kohler A."/>
            <person name="Kuees U."/>
            <person name="Kumar T.K.A."/>
            <person name="Kuo A."/>
            <person name="LaButti K."/>
            <person name="Larrondo L.F."/>
            <person name="Lindquist E."/>
            <person name="Ling A."/>
            <person name="Lombard V."/>
            <person name="Lucas S."/>
            <person name="Lundell T."/>
            <person name="Martin R."/>
            <person name="McLaughlin D.J."/>
            <person name="Morgenstern I."/>
            <person name="Morin E."/>
            <person name="Murat C."/>
            <person name="Nagy L.G."/>
            <person name="Nolan M."/>
            <person name="Ohm R.A."/>
            <person name="Patyshakuliyeva A."/>
            <person name="Rokas A."/>
            <person name="Ruiz-Duenas F.J."/>
            <person name="Sabat G."/>
            <person name="Salamov A."/>
            <person name="Samejima M."/>
            <person name="Schmutz J."/>
            <person name="Slot J.C."/>
            <person name="St John F."/>
            <person name="Stenlid J."/>
            <person name="Sun H."/>
            <person name="Sun S."/>
            <person name="Syed K."/>
            <person name="Tsang A."/>
            <person name="Wiebenga A."/>
            <person name="Young D."/>
            <person name="Pisabarro A."/>
            <person name="Eastwood D.C."/>
            <person name="Martin F."/>
            <person name="Cullen D."/>
            <person name="Grigoriev I.V."/>
            <person name="Hibbett D.S."/>
        </authorList>
    </citation>
    <scope>NUCLEOTIDE SEQUENCE [LARGE SCALE GENOMIC DNA]</scope>
    <source>
        <strain evidence="4">RWD-64-598 SS2</strain>
    </source>
</reference>
<feature type="coiled-coil region" evidence="1">
    <location>
        <begin position="149"/>
        <end position="225"/>
    </location>
</feature>
<evidence type="ECO:0000256" key="1">
    <source>
        <dbReference type="SAM" id="Coils"/>
    </source>
</evidence>
<feature type="region of interest" description="Disordered" evidence="2">
    <location>
        <begin position="460"/>
        <end position="577"/>
    </location>
</feature>
<evidence type="ECO:0000313" key="3">
    <source>
        <dbReference type="EMBL" id="EIW77178.1"/>
    </source>
</evidence>
<dbReference type="GeneID" id="19203761"/>
<dbReference type="KEGG" id="cput:CONPUDRAFT_157440"/>
<keyword evidence="1" id="KW-0175">Coiled coil</keyword>
<comment type="caution">
    <text evidence="3">The sequence shown here is derived from an EMBL/GenBank/DDBJ whole genome shotgun (WGS) entry which is preliminary data.</text>
</comment>
<sequence>MFSDAALDILLSVFAFTLFWAMPASALALLLLLSLRTRPSSAVRRIHSDSDSIGDRLQVKLRLAETKERLLAVELGGTKAHRDVLQTENAALKKGFEAYRQVTRTRMQKIDTDNEVLREEAYEAKTKLRTSERTAAQASKELDLSLSAQAQAERQADANLVRAERAEQENAILKLALPFAEDRCGAVSKSSDPATPAVDAVDALKKDLERERERVATALRRAEHNAHLADSNARLAVQNGENSAKAERALRSMHALVEMASEREEKIARELSSVEFALACERDERRTVDAEVRRLQGVLRRCMCGCRRGPPRPQVDTAVRLRELVRLKEAKQVLDEENMRLVTLNRGLETELTSRVGQNKSLICAAYDHKTEAEMYQARVEILEGIIHRHAGAKQELADLDASIKHDRSTHVDVVLTTPDHLDISGHDAVSGIGVTKLSEEAVPVPVFANLAHPESIHLPVSQLPMPSSPVRVDRRSGLGLSPVHDSEESSIIEDEESGDEDPIERLTSPSLSLLAGDEGTDSSSSCSSPPSTEASSVASNCSSPTSLAEDDLCELDTSPCPSAEGPGNVSEPKEDI</sequence>
<feature type="compositionally biased region" description="Low complexity" evidence="2">
    <location>
        <begin position="522"/>
        <end position="540"/>
    </location>
</feature>
<dbReference type="AlphaFoldDB" id="A0A5M3MD81"/>
<name>A0A5M3MD81_CONPW</name>